<protein>
    <submittedName>
        <fullName evidence="3">Uncharacterized protein</fullName>
    </submittedName>
</protein>
<dbReference type="InterPro" id="IPR036322">
    <property type="entry name" value="WD40_repeat_dom_sf"/>
</dbReference>
<dbReference type="Pfam" id="PF23304">
    <property type="entry name" value="GAE_BBS1"/>
    <property type="match status" value="1"/>
</dbReference>
<sequence>MLSMLTASLSKQHGVEISDKWIFALADNNTHLNCDKECVGFSDFYGDGDYKLIIADKGAGKYNMYLKVYKGVTFIGESVLVDLPTGILSFSSESQSQAHDPVVPSVAVATGTSVLIFKNLKPFYKYTLPALEPNPDEVKAWQKFNGGQITPDQLHIILTKIKEQIGMGDLSPRSQNYLVIPESDREHFLAQFRDKPVTRPQTITAITALKRSSSDLETADTFVIATENGNIYIVDPYAYHVLEHVVVPTAPVFLLSNGAYDVEYRIAIVTRDSEVYIMKRGIVSNKPVISMRSDIVSVCMVKKQLVLACNDCSVSFYSLKGKLYNRMKMDQPIVCLEPFFYTPRQYSGVFVVHAKEIKLYTEMNMVDSIRTQNTIKWIKYGKFGREEGGLVIGFLGGGLAMSTFRRTANLEETSRAKQMSVSNQPGRSAYVPKKTKIYVDHTIRERDMAVKMHQIYQRDLFMLKLDTARTYANLVNKPAVETVTAKTHDSLEFTVDVNGFGPEFILRASVQSKLPMDPSISRSLVYQYDSKIYSVPESLICLPPLIHGKTYRFSNKVKVLQPEAFQSQDIRVLLVEKGAPMALAIAVVTMPISELPMFD</sequence>
<evidence type="ECO:0000313" key="3">
    <source>
        <dbReference type="EMBL" id="TMS40176.1"/>
    </source>
</evidence>
<dbReference type="InterPro" id="IPR032728">
    <property type="entry name" value="BBS1_N"/>
</dbReference>
<dbReference type="GO" id="GO:0034464">
    <property type="term" value="C:BBSome"/>
    <property type="evidence" value="ECO:0007669"/>
    <property type="project" value="InterPro"/>
</dbReference>
<dbReference type="SUPFAM" id="SSF50978">
    <property type="entry name" value="WD40 repeat-like"/>
    <property type="match status" value="1"/>
</dbReference>
<organism evidence="3">
    <name type="scientific">Steinernema carpocapsae</name>
    <name type="common">Entomopathogenic nematode</name>
    <dbReference type="NCBI Taxonomy" id="34508"/>
    <lineage>
        <taxon>Eukaryota</taxon>
        <taxon>Metazoa</taxon>
        <taxon>Ecdysozoa</taxon>
        <taxon>Nematoda</taxon>
        <taxon>Chromadorea</taxon>
        <taxon>Rhabditida</taxon>
        <taxon>Tylenchina</taxon>
        <taxon>Panagrolaimomorpha</taxon>
        <taxon>Strongyloidoidea</taxon>
        <taxon>Steinernematidae</taxon>
        <taxon>Steinernema</taxon>
    </lineage>
</organism>
<dbReference type="GO" id="GO:0005813">
    <property type="term" value="C:centrosome"/>
    <property type="evidence" value="ECO:0007669"/>
    <property type="project" value="TreeGrafter"/>
</dbReference>
<reference evidence="3" key="1">
    <citation type="submission" date="2013-11" db="EMBL/GenBank/DDBJ databases">
        <authorList>
            <person name="Sternberg P."/>
            <person name="Dillman A."/>
            <person name="Macchietto M."/>
        </authorList>
    </citation>
    <scope>NUCLEOTIDE SEQUENCE</scope>
    <source>
        <strain evidence="3">ALL</strain>
    </source>
</reference>
<dbReference type="STRING" id="34508.A0A4U8V2I4"/>
<dbReference type="InterPro" id="IPR056419">
    <property type="entry name" value="GAE_BBS1"/>
</dbReference>
<name>A0A4U8V2I4_STECR</name>
<gene>
    <name evidence="3" type="ORF">L596_006588</name>
</gene>
<proteinExistence type="predicted"/>
<dbReference type="OrthoDB" id="10259809at2759"/>
<evidence type="ECO:0000259" key="2">
    <source>
        <dbReference type="Pfam" id="PF23304"/>
    </source>
</evidence>
<evidence type="ECO:0000259" key="1">
    <source>
        <dbReference type="Pfam" id="PF14779"/>
    </source>
</evidence>
<feature type="domain" description="Bardet-Biedl syndrome 1 N-terminal" evidence="1">
    <location>
        <begin position="21"/>
        <end position="279"/>
    </location>
</feature>
<dbReference type="GO" id="GO:0005113">
    <property type="term" value="F:patched binding"/>
    <property type="evidence" value="ECO:0007669"/>
    <property type="project" value="TreeGrafter"/>
</dbReference>
<reference evidence="3" key="2">
    <citation type="journal article" date="2015" name="Genome Biol.">
        <title>Comparative genomics of Steinernema reveals deeply conserved gene regulatory networks.</title>
        <authorList>
            <person name="Dillman A.R."/>
            <person name="Macchietto M."/>
            <person name="Porter C.F."/>
            <person name="Rogers A."/>
            <person name="Williams B."/>
            <person name="Antoshechkin I."/>
            <person name="Lee M.M."/>
            <person name="Goodwin Z."/>
            <person name="Lu X."/>
            <person name="Lewis E.E."/>
            <person name="Goodrich-Blair H."/>
            <person name="Stock S.P."/>
            <person name="Adams B.J."/>
            <person name="Sternberg P.W."/>
            <person name="Mortazavi A."/>
        </authorList>
    </citation>
    <scope>NUCLEOTIDE SEQUENCE [LARGE SCALE GENOMIC DNA]</scope>
    <source>
        <strain evidence="3">ALL</strain>
    </source>
</reference>
<dbReference type="GO" id="GO:0061512">
    <property type="term" value="P:protein localization to cilium"/>
    <property type="evidence" value="ECO:0007669"/>
    <property type="project" value="TreeGrafter"/>
</dbReference>
<dbReference type="AlphaFoldDB" id="A0A4U8V2I4"/>
<dbReference type="GO" id="GO:0005930">
    <property type="term" value="C:axoneme"/>
    <property type="evidence" value="ECO:0007669"/>
    <property type="project" value="TreeGrafter"/>
</dbReference>
<dbReference type="GO" id="GO:1905515">
    <property type="term" value="P:non-motile cilium assembly"/>
    <property type="evidence" value="ECO:0007669"/>
    <property type="project" value="InterPro"/>
</dbReference>
<comment type="caution">
    <text evidence="3">The sequence shown here is derived from an EMBL/GenBank/DDBJ whole genome shotgun (WGS) entry which is preliminary data.</text>
</comment>
<dbReference type="Pfam" id="PF14779">
    <property type="entry name" value="BBS1"/>
    <property type="match status" value="1"/>
</dbReference>
<dbReference type="EMBL" id="AZBU02000001">
    <property type="protein sequence ID" value="TMS40176.1"/>
    <property type="molecule type" value="Genomic_DNA"/>
</dbReference>
<feature type="domain" description="Bardet-Biedl syndrome 1 protein GAE" evidence="2">
    <location>
        <begin position="493"/>
        <end position="594"/>
    </location>
</feature>
<dbReference type="InterPro" id="IPR028784">
    <property type="entry name" value="BBS1"/>
</dbReference>
<accession>A0A4U8V2I4</accession>
<dbReference type="PANTHER" id="PTHR20870:SF0">
    <property type="entry name" value="BARDET-BIEDL SYNDROME 1 PROTEIN"/>
    <property type="match status" value="1"/>
</dbReference>
<dbReference type="GO" id="GO:0005119">
    <property type="term" value="F:smoothened binding"/>
    <property type="evidence" value="ECO:0007669"/>
    <property type="project" value="TreeGrafter"/>
</dbReference>
<dbReference type="PANTHER" id="PTHR20870">
    <property type="entry name" value="BARDET-BIEDL SYNDROME 1 PROTEIN"/>
    <property type="match status" value="1"/>
</dbReference>
<reference evidence="3" key="3">
    <citation type="journal article" date="2019" name="G3 (Bethesda)">
        <title>Hybrid Assembly of the Genome of the Entomopathogenic Nematode Steinernema carpocapsae Identifies the X-Chromosome.</title>
        <authorList>
            <person name="Serra L."/>
            <person name="Macchietto M."/>
            <person name="Macias-Munoz A."/>
            <person name="McGill C.J."/>
            <person name="Rodriguez I.M."/>
            <person name="Rodriguez B."/>
            <person name="Murad R."/>
            <person name="Mortazavi A."/>
        </authorList>
    </citation>
    <scope>NUCLEOTIDE SEQUENCE [LARGE SCALE GENOMIC DNA]</scope>
    <source>
        <strain evidence="3">ALL</strain>
    </source>
</reference>